<organism evidence="1 2">
    <name type="scientific">Melia azedarach</name>
    <name type="common">Chinaberry tree</name>
    <dbReference type="NCBI Taxonomy" id="155640"/>
    <lineage>
        <taxon>Eukaryota</taxon>
        <taxon>Viridiplantae</taxon>
        <taxon>Streptophyta</taxon>
        <taxon>Embryophyta</taxon>
        <taxon>Tracheophyta</taxon>
        <taxon>Spermatophyta</taxon>
        <taxon>Magnoliopsida</taxon>
        <taxon>eudicotyledons</taxon>
        <taxon>Gunneridae</taxon>
        <taxon>Pentapetalae</taxon>
        <taxon>rosids</taxon>
        <taxon>malvids</taxon>
        <taxon>Sapindales</taxon>
        <taxon>Meliaceae</taxon>
        <taxon>Melia</taxon>
    </lineage>
</organism>
<keyword evidence="2" id="KW-1185">Reference proteome</keyword>
<evidence type="ECO:0000313" key="2">
    <source>
        <dbReference type="Proteomes" id="UP001164539"/>
    </source>
</evidence>
<dbReference type="EMBL" id="CM051404">
    <property type="protein sequence ID" value="KAJ4706509.1"/>
    <property type="molecule type" value="Genomic_DNA"/>
</dbReference>
<evidence type="ECO:0000313" key="1">
    <source>
        <dbReference type="EMBL" id="KAJ4706509.1"/>
    </source>
</evidence>
<comment type="caution">
    <text evidence="1">The sequence shown here is derived from an EMBL/GenBank/DDBJ whole genome shotgun (WGS) entry which is preliminary data.</text>
</comment>
<accession>A0ACC1X5F4</accession>
<proteinExistence type="predicted"/>
<gene>
    <name evidence="1" type="ORF">OWV82_020146</name>
</gene>
<dbReference type="Proteomes" id="UP001164539">
    <property type="component" value="Chromosome 11"/>
</dbReference>
<reference evidence="1 2" key="1">
    <citation type="journal article" date="2023" name="Science">
        <title>Complex scaffold remodeling in plant triterpene biosynthesis.</title>
        <authorList>
            <person name="De La Pena R."/>
            <person name="Hodgson H."/>
            <person name="Liu J.C."/>
            <person name="Stephenson M.J."/>
            <person name="Martin A.C."/>
            <person name="Owen C."/>
            <person name="Harkess A."/>
            <person name="Leebens-Mack J."/>
            <person name="Jimenez L.E."/>
            <person name="Osbourn A."/>
            <person name="Sattely E.S."/>
        </authorList>
    </citation>
    <scope>NUCLEOTIDE SEQUENCE [LARGE SCALE GENOMIC DNA]</scope>
    <source>
        <strain evidence="2">cv. JPN11</strain>
        <tissue evidence="1">Leaf</tissue>
    </source>
</reference>
<protein>
    <submittedName>
        <fullName evidence="1">Uncharacterized protein</fullName>
    </submittedName>
</protein>
<sequence length="91" mass="10397">MVIKSNVFYPRMKHWIGTDIGGIEIIAKEARRMRRGEVKLNEEIGKPRKFSSSRSKHSHYSIATTIEKPLKVDHATTSLNRPSIAIVLIRV</sequence>
<name>A0ACC1X5F4_MELAZ</name>